<keyword evidence="8 9" id="KW-0324">Glycolysis</keyword>
<evidence type="ECO:0000259" key="11">
    <source>
        <dbReference type="Pfam" id="PF03727"/>
    </source>
</evidence>
<dbReference type="PANTHER" id="PTHR19443">
    <property type="entry name" value="HEXOKINASE"/>
    <property type="match status" value="1"/>
</dbReference>
<evidence type="ECO:0000256" key="5">
    <source>
        <dbReference type="ARBA" id="ARBA00022741"/>
    </source>
</evidence>
<proteinExistence type="inferred from homology"/>
<dbReference type="InterPro" id="IPR022672">
    <property type="entry name" value="Hexokinase_N"/>
</dbReference>
<evidence type="ECO:0000256" key="2">
    <source>
        <dbReference type="ARBA" id="ARBA00005028"/>
    </source>
</evidence>
<dbReference type="EMBL" id="GISG01214494">
    <property type="protein sequence ID" value="MBA4662012.1"/>
    <property type="molecule type" value="Transcribed_RNA"/>
</dbReference>
<dbReference type="PROSITE" id="PS51748">
    <property type="entry name" value="HEXOKINASE_2"/>
    <property type="match status" value="1"/>
</dbReference>
<dbReference type="AlphaFoldDB" id="A0A7C9A8B4"/>
<dbReference type="Gene3D" id="3.40.367.20">
    <property type="match status" value="1"/>
</dbReference>
<dbReference type="GO" id="GO:0005536">
    <property type="term" value="F:D-glucose binding"/>
    <property type="evidence" value="ECO:0007669"/>
    <property type="project" value="InterPro"/>
</dbReference>
<reference evidence="12" key="1">
    <citation type="journal article" date="2013" name="J. Plant Res.">
        <title>Effect of fungi and light on seed germination of three Opuntia species from semiarid lands of central Mexico.</title>
        <authorList>
            <person name="Delgado-Sanchez P."/>
            <person name="Jimenez-Bremont J.F."/>
            <person name="Guerrero-Gonzalez Mde L."/>
            <person name="Flores J."/>
        </authorList>
    </citation>
    <scope>NUCLEOTIDE SEQUENCE</scope>
    <source>
        <tissue evidence="12">Cladode</tissue>
    </source>
</reference>
<protein>
    <recommendedName>
        <fullName evidence="9">Phosphotransferase</fullName>
        <ecNumber evidence="9">2.7.1.-</ecNumber>
    </recommendedName>
</protein>
<dbReference type="Pfam" id="PF03727">
    <property type="entry name" value="Hexokinase_2"/>
    <property type="match status" value="1"/>
</dbReference>
<name>A0A7C9A8B4_OPUST</name>
<evidence type="ECO:0000259" key="10">
    <source>
        <dbReference type="Pfam" id="PF00349"/>
    </source>
</evidence>
<dbReference type="InterPro" id="IPR043129">
    <property type="entry name" value="ATPase_NBD"/>
</dbReference>
<dbReference type="EC" id="2.7.1.-" evidence="9"/>
<dbReference type="Gene3D" id="1.10.287.1250">
    <property type="match status" value="1"/>
</dbReference>
<feature type="domain" description="Hexokinase C-terminal" evidence="11">
    <location>
        <begin position="223"/>
        <end position="289"/>
    </location>
</feature>
<keyword evidence="5 9" id="KW-0547">Nucleotide-binding</keyword>
<reference evidence="12" key="2">
    <citation type="submission" date="2020-07" db="EMBL/GenBank/DDBJ databases">
        <authorList>
            <person name="Vera ALvarez R."/>
            <person name="Arias-Moreno D.M."/>
            <person name="Jimenez-Jacinto V."/>
            <person name="Jimenez-Bremont J.F."/>
            <person name="Swaminathan K."/>
            <person name="Moose S.P."/>
            <person name="Guerrero-Gonzalez M.L."/>
            <person name="Marino-Ramirez L."/>
            <person name="Landsman D."/>
            <person name="Rodriguez-Kessler M."/>
            <person name="Delgado-Sanchez P."/>
        </authorList>
    </citation>
    <scope>NUCLEOTIDE SEQUENCE</scope>
    <source>
        <tissue evidence="12">Cladode</tissue>
    </source>
</reference>
<dbReference type="FunFam" id="3.30.420.40:FF:000034">
    <property type="entry name" value="Phosphotransferase"/>
    <property type="match status" value="1"/>
</dbReference>
<comment type="pathway">
    <text evidence="2">Carbohydrate metabolism; hexose metabolism.</text>
</comment>
<dbReference type="PRINTS" id="PR00475">
    <property type="entry name" value="HEXOKINASE"/>
</dbReference>
<keyword evidence="6 9" id="KW-0418">Kinase</keyword>
<evidence type="ECO:0000256" key="4">
    <source>
        <dbReference type="ARBA" id="ARBA00022679"/>
    </source>
</evidence>
<evidence type="ECO:0000256" key="8">
    <source>
        <dbReference type="ARBA" id="ARBA00023152"/>
    </source>
</evidence>
<dbReference type="GO" id="GO:0008865">
    <property type="term" value="F:fructokinase activity"/>
    <property type="evidence" value="ECO:0007669"/>
    <property type="project" value="TreeGrafter"/>
</dbReference>
<dbReference type="GO" id="GO:0005524">
    <property type="term" value="F:ATP binding"/>
    <property type="evidence" value="ECO:0007669"/>
    <property type="project" value="UniProtKB-UniRule"/>
</dbReference>
<dbReference type="Pfam" id="PF00349">
    <property type="entry name" value="Hexokinase_1"/>
    <property type="match status" value="1"/>
</dbReference>
<dbReference type="UniPathway" id="UPA00242"/>
<dbReference type="GO" id="GO:0006096">
    <property type="term" value="P:glycolytic process"/>
    <property type="evidence" value="ECO:0007669"/>
    <property type="project" value="UniProtKB-UniPathway"/>
</dbReference>
<dbReference type="InterPro" id="IPR022673">
    <property type="entry name" value="Hexokinase_C"/>
</dbReference>
<evidence type="ECO:0000313" key="12">
    <source>
        <dbReference type="EMBL" id="MBA4662012.1"/>
    </source>
</evidence>
<evidence type="ECO:0000256" key="1">
    <source>
        <dbReference type="ARBA" id="ARBA00004888"/>
    </source>
</evidence>
<evidence type="ECO:0000256" key="3">
    <source>
        <dbReference type="ARBA" id="ARBA00009225"/>
    </source>
</evidence>
<evidence type="ECO:0000256" key="9">
    <source>
        <dbReference type="RuleBase" id="RU362007"/>
    </source>
</evidence>
<comment type="pathway">
    <text evidence="1">Carbohydrate degradation; glycolysis; D-glyceraldehyde 3-phosphate and glycerone phosphate from D-glucose: step 1/4.</text>
</comment>
<dbReference type="PANTHER" id="PTHR19443:SF85">
    <property type="entry name" value="HEXOKINASE-1"/>
    <property type="match status" value="1"/>
</dbReference>
<feature type="domain" description="Hexokinase N-terminal" evidence="10">
    <location>
        <begin position="16"/>
        <end position="214"/>
    </location>
</feature>
<dbReference type="GO" id="GO:0005739">
    <property type="term" value="C:mitochondrion"/>
    <property type="evidence" value="ECO:0007669"/>
    <property type="project" value="TreeGrafter"/>
</dbReference>
<dbReference type="UniPathway" id="UPA00109">
    <property type="reaction ID" value="UER00180"/>
</dbReference>
<keyword evidence="7 9" id="KW-0067">ATP-binding</keyword>
<comment type="similarity">
    <text evidence="3 9">Belongs to the hexokinase family.</text>
</comment>
<evidence type="ECO:0000256" key="7">
    <source>
        <dbReference type="ARBA" id="ARBA00022840"/>
    </source>
</evidence>
<dbReference type="InterPro" id="IPR001312">
    <property type="entry name" value="Hexokinase"/>
</dbReference>
<keyword evidence="4 9" id="KW-0808">Transferase</keyword>
<sequence>MGDCDNSFDEMKLKKKVREIEEKFWLSKEVLMQVADDIEVMMQKGLKDQDSSFIKMLVSYVDSLPTGDEQGCFYALDLGGTNLRVMQVKLQGNRTIDLKSLSYMVPHKLKVGKMDELFDYIAHKVSIFVEKEEDDPNFELLPSRKRELGFTFSFPVYQTRISSGTLLNWTKEYDIKEAVGKDMVEELTKALERRNLDMNVTALLNDTVGTLAGGRFYDSNVVAAVILGTGMNAAYVEKTKNILKPYGIPPKSGQMVINTEWGNFNSPCLPLTEFDQALDEDSPNRGKQRKCCPVDIWEKLCAEFYYG</sequence>
<dbReference type="GO" id="GO:0001678">
    <property type="term" value="P:intracellular glucose homeostasis"/>
    <property type="evidence" value="ECO:0007669"/>
    <property type="project" value="InterPro"/>
</dbReference>
<accession>A0A7C9A8B4</accession>
<organism evidence="12">
    <name type="scientific">Opuntia streptacantha</name>
    <name type="common">Prickly pear cactus</name>
    <name type="synonym">Opuntia cardona</name>
    <dbReference type="NCBI Taxonomy" id="393608"/>
    <lineage>
        <taxon>Eukaryota</taxon>
        <taxon>Viridiplantae</taxon>
        <taxon>Streptophyta</taxon>
        <taxon>Embryophyta</taxon>
        <taxon>Tracheophyta</taxon>
        <taxon>Spermatophyta</taxon>
        <taxon>Magnoliopsida</taxon>
        <taxon>eudicotyledons</taxon>
        <taxon>Gunneridae</taxon>
        <taxon>Pentapetalae</taxon>
        <taxon>Caryophyllales</taxon>
        <taxon>Cactineae</taxon>
        <taxon>Cactaceae</taxon>
        <taxon>Opuntioideae</taxon>
        <taxon>Opuntia</taxon>
    </lineage>
</organism>
<evidence type="ECO:0000256" key="6">
    <source>
        <dbReference type="ARBA" id="ARBA00022777"/>
    </source>
</evidence>
<dbReference type="SUPFAM" id="SSF53067">
    <property type="entry name" value="Actin-like ATPase domain"/>
    <property type="match status" value="2"/>
</dbReference>
<dbReference type="GO" id="GO:0005829">
    <property type="term" value="C:cytosol"/>
    <property type="evidence" value="ECO:0007669"/>
    <property type="project" value="TreeGrafter"/>
</dbReference>
<dbReference type="GO" id="GO:0006006">
    <property type="term" value="P:glucose metabolic process"/>
    <property type="evidence" value="ECO:0007669"/>
    <property type="project" value="TreeGrafter"/>
</dbReference>
<dbReference type="Gene3D" id="3.30.420.40">
    <property type="match status" value="1"/>
</dbReference>
<dbReference type="GO" id="GO:0004340">
    <property type="term" value="F:glucokinase activity"/>
    <property type="evidence" value="ECO:0007669"/>
    <property type="project" value="TreeGrafter"/>
</dbReference>